<comment type="caution">
    <text evidence="1">The sequence shown here is derived from an EMBL/GenBank/DDBJ whole genome shotgun (WGS) entry which is preliminary data.</text>
</comment>
<dbReference type="RefSeq" id="WP_010766662.1">
    <property type="nucleotide sequence ID" value="NZ_ASWB01000003.1"/>
</dbReference>
<dbReference type="Proteomes" id="UP000014157">
    <property type="component" value="Unassembled WGS sequence"/>
</dbReference>
<sequence length="77" mass="7909">MGRCISVDASASVEAFSHGVNADARLTIGNKDIVGISAGVHNENSKYGLGTDIGLFGDTKLFGFGSTTDENGITTTK</sequence>
<dbReference type="EMBL" id="AJAS01000026">
    <property type="protein sequence ID" value="EOH95931.1"/>
    <property type="molecule type" value="Genomic_DNA"/>
</dbReference>
<dbReference type="PATRIC" id="fig|1158609.3.peg.3280"/>
<proteinExistence type="predicted"/>
<organism evidence="1 3">
    <name type="scientific">Enterococcus moraviensis ATCC BAA-383</name>
    <dbReference type="NCBI Taxonomy" id="1158609"/>
    <lineage>
        <taxon>Bacteria</taxon>
        <taxon>Bacillati</taxon>
        <taxon>Bacillota</taxon>
        <taxon>Bacilli</taxon>
        <taxon>Lactobacillales</taxon>
        <taxon>Enterococcaceae</taxon>
        <taxon>Enterococcus</taxon>
    </lineage>
</organism>
<accession>R2ST03</accession>
<evidence type="ECO:0000313" key="3">
    <source>
        <dbReference type="Proteomes" id="UP000013781"/>
    </source>
</evidence>
<gene>
    <name evidence="2" type="ORF">I586_02689</name>
    <name evidence="1" type="ORF">UAY_03357</name>
</gene>
<evidence type="ECO:0000313" key="1">
    <source>
        <dbReference type="EMBL" id="EOH95931.1"/>
    </source>
</evidence>
<evidence type="ECO:0000313" key="4">
    <source>
        <dbReference type="Proteomes" id="UP000014157"/>
    </source>
</evidence>
<name>R2ST03_9ENTE</name>
<dbReference type="EMBL" id="ASWB01000003">
    <property type="protein sequence ID" value="EOT66418.1"/>
    <property type="molecule type" value="Genomic_DNA"/>
</dbReference>
<dbReference type="HOGENOM" id="CLU_2632600_0_0_9"/>
<dbReference type="AlphaFoldDB" id="R2ST03"/>
<evidence type="ECO:0000313" key="2">
    <source>
        <dbReference type="EMBL" id="EOT66418.1"/>
    </source>
</evidence>
<keyword evidence="4" id="KW-1185">Reference proteome</keyword>
<reference evidence="1 3" key="1">
    <citation type="submission" date="2013-02" db="EMBL/GenBank/DDBJ databases">
        <title>The Genome Sequence of Enterococcus moraviensis BAA-383.</title>
        <authorList>
            <consortium name="The Broad Institute Genome Sequencing Platform"/>
            <consortium name="The Broad Institute Genome Sequencing Center for Infectious Disease"/>
            <person name="Earl A.M."/>
            <person name="Gilmore M.S."/>
            <person name="Lebreton F."/>
            <person name="Walker B."/>
            <person name="Young S.K."/>
            <person name="Zeng Q."/>
            <person name="Gargeya S."/>
            <person name="Fitzgerald M."/>
            <person name="Haas B."/>
            <person name="Abouelleil A."/>
            <person name="Alvarado L."/>
            <person name="Arachchi H.M."/>
            <person name="Berlin A.M."/>
            <person name="Chapman S.B."/>
            <person name="Dewar J."/>
            <person name="Goldberg J."/>
            <person name="Griggs A."/>
            <person name="Gujja S."/>
            <person name="Hansen M."/>
            <person name="Howarth C."/>
            <person name="Imamovic A."/>
            <person name="Larimer J."/>
            <person name="McCowan C."/>
            <person name="Murphy C."/>
            <person name="Neiman D."/>
            <person name="Pearson M."/>
            <person name="Priest M."/>
            <person name="Roberts A."/>
            <person name="Saif S."/>
            <person name="Shea T."/>
            <person name="Sisk P."/>
            <person name="Sykes S."/>
            <person name="Wortman J."/>
            <person name="Nusbaum C."/>
            <person name="Birren B."/>
        </authorList>
    </citation>
    <scope>NUCLEOTIDE SEQUENCE [LARGE SCALE GENOMIC DNA]</scope>
    <source>
        <strain evidence="1 3">ATCC BAA-383</strain>
    </source>
</reference>
<dbReference type="Proteomes" id="UP000013781">
    <property type="component" value="Unassembled WGS sequence"/>
</dbReference>
<protein>
    <submittedName>
        <fullName evidence="1">Uncharacterized protein</fullName>
    </submittedName>
</protein>
<reference evidence="2 4" key="2">
    <citation type="submission" date="2013-03" db="EMBL/GenBank/DDBJ databases">
        <title>The Genome Sequence of Enterococcus moraviensis BAA-383 (PacBio/Illumina hybrid assembly).</title>
        <authorList>
            <consortium name="The Broad Institute Genomics Platform"/>
            <consortium name="The Broad Institute Genome Sequencing Center for Infectious Disease"/>
            <person name="Earl A."/>
            <person name="Russ C."/>
            <person name="Gilmore M."/>
            <person name="Surin D."/>
            <person name="Walker B."/>
            <person name="Young S."/>
            <person name="Zeng Q."/>
            <person name="Gargeya S."/>
            <person name="Fitzgerald M."/>
            <person name="Haas B."/>
            <person name="Abouelleil A."/>
            <person name="Allen A.W."/>
            <person name="Alvarado L."/>
            <person name="Arachchi H.M."/>
            <person name="Berlin A.M."/>
            <person name="Chapman S.B."/>
            <person name="Gainer-Dewar J."/>
            <person name="Goldberg J."/>
            <person name="Griggs A."/>
            <person name="Gujja S."/>
            <person name="Hansen M."/>
            <person name="Howarth C."/>
            <person name="Imamovic A."/>
            <person name="Ireland A."/>
            <person name="Larimer J."/>
            <person name="McCowan C."/>
            <person name="Murphy C."/>
            <person name="Pearson M."/>
            <person name="Poon T.W."/>
            <person name="Priest M."/>
            <person name="Roberts A."/>
            <person name="Saif S."/>
            <person name="Shea T."/>
            <person name="Sisk P."/>
            <person name="Sykes S."/>
            <person name="Wortman J."/>
            <person name="Nusbaum C."/>
            <person name="Birren B."/>
        </authorList>
    </citation>
    <scope>NUCLEOTIDE SEQUENCE [LARGE SCALE GENOMIC DNA]</scope>
    <source>
        <strain evidence="2 4">ATCC BAA-383</strain>
    </source>
</reference>